<keyword evidence="2" id="KW-1185">Reference proteome</keyword>
<sequence>MECNKEATSTTVGTSASEEQSISNSVFLFALFLLLQVASEHQRRC</sequence>
<accession>A0A822Y6E1</accession>
<gene>
    <name evidence="1" type="ORF">HUJ06_028367</name>
</gene>
<protein>
    <submittedName>
        <fullName evidence="1">Uncharacterized protein</fullName>
    </submittedName>
</protein>
<comment type="caution">
    <text evidence="1">The sequence shown here is derived from an EMBL/GenBank/DDBJ whole genome shotgun (WGS) entry which is preliminary data.</text>
</comment>
<dbReference type="AlphaFoldDB" id="A0A822Y6E1"/>
<organism evidence="1 2">
    <name type="scientific">Nelumbo nucifera</name>
    <name type="common">Sacred lotus</name>
    <dbReference type="NCBI Taxonomy" id="4432"/>
    <lineage>
        <taxon>Eukaryota</taxon>
        <taxon>Viridiplantae</taxon>
        <taxon>Streptophyta</taxon>
        <taxon>Embryophyta</taxon>
        <taxon>Tracheophyta</taxon>
        <taxon>Spermatophyta</taxon>
        <taxon>Magnoliopsida</taxon>
        <taxon>Proteales</taxon>
        <taxon>Nelumbonaceae</taxon>
        <taxon>Nelumbo</taxon>
    </lineage>
</organism>
<evidence type="ECO:0000313" key="2">
    <source>
        <dbReference type="Proteomes" id="UP000607653"/>
    </source>
</evidence>
<dbReference type="EMBL" id="DUZY01000002">
    <property type="protein sequence ID" value="DAD26899.1"/>
    <property type="molecule type" value="Genomic_DNA"/>
</dbReference>
<dbReference type="Proteomes" id="UP000607653">
    <property type="component" value="Unassembled WGS sequence"/>
</dbReference>
<reference evidence="1 2" key="1">
    <citation type="journal article" date="2020" name="Mol. Biol. Evol.">
        <title>Distinct Expression and Methylation Patterns for Genes with Different Fates following a Single Whole-Genome Duplication in Flowering Plants.</title>
        <authorList>
            <person name="Shi T."/>
            <person name="Rahmani R.S."/>
            <person name="Gugger P.F."/>
            <person name="Wang M."/>
            <person name="Li H."/>
            <person name="Zhang Y."/>
            <person name="Li Z."/>
            <person name="Wang Q."/>
            <person name="Van de Peer Y."/>
            <person name="Marchal K."/>
            <person name="Chen J."/>
        </authorList>
    </citation>
    <scope>NUCLEOTIDE SEQUENCE [LARGE SCALE GENOMIC DNA]</scope>
    <source>
        <tissue evidence="1">Leaf</tissue>
    </source>
</reference>
<evidence type="ECO:0000313" key="1">
    <source>
        <dbReference type="EMBL" id="DAD26899.1"/>
    </source>
</evidence>
<proteinExistence type="predicted"/>
<name>A0A822Y6E1_NELNU</name>